<dbReference type="Pfam" id="PF13541">
    <property type="entry name" value="ChlI"/>
    <property type="match status" value="1"/>
</dbReference>
<protein>
    <submittedName>
        <fullName evidence="3">YifB family Mg chelatase-like AAA ATPase</fullName>
    </submittedName>
</protein>
<dbReference type="PANTHER" id="PTHR32039:SF7">
    <property type="entry name" value="COMPETENCE PROTEIN COMM"/>
    <property type="match status" value="1"/>
</dbReference>
<dbReference type="InterPro" id="IPR020568">
    <property type="entry name" value="Ribosomal_Su5_D2-typ_SF"/>
</dbReference>
<dbReference type="SUPFAM" id="SSF52540">
    <property type="entry name" value="P-loop containing nucleoside triphosphate hydrolases"/>
    <property type="match status" value="1"/>
</dbReference>
<dbReference type="Pfam" id="PF01078">
    <property type="entry name" value="Mg_chelatase"/>
    <property type="match status" value="1"/>
</dbReference>
<dbReference type="InterPro" id="IPR000523">
    <property type="entry name" value="Mg_chelatse_chII-like_cat_dom"/>
</dbReference>
<dbReference type="Gene3D" id="3.30.230.10">
    <property type="match status" value="1"/>
</dbReference>
<dbReference type="GO" id="GO:0005524">
    <property type="term" value="F:ATP binding"/>
    <property type="evidence" value="ECO:0007669"/>
    <property type="project" value="InterPro"/>
</dbReference>
<name>A0A6N7X8X5_9ACTN</name>
<evidence type="ECO:0000313" key="3">
    <source>
        <dbReference type="EMBL" id="MST61076.1"/>
    </source>
</evidence>
<dbReference type="NCBIfam" id="TIGR00368">
    <property type="entry name" value="YifB family Mg chelatase-like AAA ATPase"/>
    <property type="match status" value="1"/>
</dbReference>
<comment type="caution">
    <text evidence="3">The sequence shown here is derived from an EMBL/GenBank/DDBJ whole genome shotgun (WGS) entry which is preliminary data.</text>
</comment>
<dbReference type="SUPFAM" id="SSF54211">
    <property type="entry name" value="Ribosomal protein S5 domain 2-like"/>
    <property type="match status" value="1"/>
</dbReference>
<dbReference type="InterPro" id="IPR014721">
    <property type="entry name" value="Ribsml_uS5_D2-typ_fold_subgr"/>
</dbReference>
<evidence type="ECO:0000313" key="4">
    <source>
        <dbReference type="Proteomes" id="UP000434342"/>
    </source>
</evidence>
<dbReference type="AlphaFoldDB" id="A0A6N7X8X5"/>
<dbReference type="InterPro" id="IPR003593">
    <property type="entry name" value="AAA+_ATPase"/>
</dbReference>
<organism evidence="3 4">
    <name type="scientific">Parafannyhessea umbonata</name>
    <dbReference type="NCBI Taxonomy" id="604330"/>
    <lineage>
        <taxon>Bacteria</taxon>
        <taxon>Bacillati</taxon>
        <taxon>Actinomycetota</taxon>
        <taxon>Coriobacteriia</taxon>
        <taxon>Coriobacteriales</taxon>
        <taxon>Atopobiaceae</taxon>
        <taxon>Parafannyhessea</taxon>
    </lineage>
</organism>
<dbReference type="InterPro" id="IPR004482">
    <property type="entry name" value="Mg_chelat-rel"/>
</dbReference>
<dbReference type="InterPro" id="IPR045006">
    <property type="entry name" value="CHLI-like"/>
</dbReference>
<dbReference type="EMBL" id="VUND01000003">
    <property type="protein sequence ID" value="MST61076.1"/>
    <property type="molecule type" value="Genomic_DNA"/>
</dbReference>
<sequence length="494" mass="51832">MAGGGSLSVASATLRGIEALPVDVEIATSAGIPGMSIVGMPDGSVLEARARVRCAIKASGFNVSRLRFTVNLSPGELKKSGTGFDLPLAVAMLAVTGQIPTGGLEDCMFVGELALDGSVSAVRGLVAYRKLAERTGKRLVCLASSCGGASEGVLNVERLEDLRRGVRGLQAGGRGERTVTPDGGPKLDYEDVLDQEAAKRALVISAAGRHGLLMVGPPGAGKSMLARRLPTILPPLTPEEAEEVALIGSVAGLSGGGQDNGARPFRAPHHSISQAGMIGGGSPVRPGEVTLAHHGVLFLDELPEFSTNVLQSLRQPFEEHVVRLVRADGLYRFPCDFTFLAAANPCPCGYLGDPAHACTCAPAKVAQYQSRVGGPLKDRIDVHIFVSRPDSRKVLEGTRGMSSAQMRDLVLGAREFRAWRESGLGHEGEEGLESMALGEEAASVLESMARSLGFGGRSIVRVAKVARTIADIRQGEAVSKEDVLEACAYRDRRG</sequence>
<dbReference type="InterPro" id="IPR025158">
    <property type="entry name" value="Mg_chelat-rel_C"/>
</dbReference>
<dbReference type="SMART" id="SM00382">
    <property type="entry name" value="AAA"/>
    <property type="match status" value="1"/>
</dbReference>
<accession>A0A6N7X8X5</accession>
<evidence type="ECO:0000256" key="1">
    <source>
        <dbReference type="ARBA" id="ARBA00006354"/>
    </source>
</evidence>
<dbReference type="Gene3D" id="3.40.50.300">
    <property type="entry name" value="P-loop containing nucleotide triphosphate hydrolases"/>
    <property type="match status" value="1"/>
</dbReference>
<proteinExistence type="inferred from homology"/>
<dbReference type="Proteomes" id="UP000434342">
    <property type="component" value="Unassembled WGS sequence"/>
</dbReference>
<dbReference type="Pfam" id="PF13335">
    <property type="entry name" value="Mg_chelatase_C"/>
    <property type="match status" value="1"/>
</dbReference>
<gene>
    <name evidence="3" type="ORF">FYJ69_09285</name>
</gene>
<reference evidence="3 4" key="1">
    <citation type="submission" date="2019-08" db="EMBL/GenBank/DDBJ databases">
        <title>In-depth cultivation of the pig gut microbiome towards novel bacterial diversity and tailored functional studies.</title>
        <authorList>
            <person name="Wylensek D."/>
            <person name="Hitch T.C.A."/>
            <person name="Clavel T."/>
        </authorList>
    </citation>
    <scope>NUCLEOTIDE SEQUENCE [LARGE SCALE GENOMIC DNA]</scope>
    <source>
        <strain evidence="3 4">WB01_CNA04</strain>
    </source>
</reference>
<comment type="similarity">
    <text evidence="1">Belongs to the Mg-chelatase subunits D/I family. ComM subfamily.</text>
</comment>
<dbReference type="RefSeq" id="WP_154542177.1">
    <property type="nucleotide sequence ID" value="NZ_VUND01000003.1"/>
</dbReference>
<evidence type="ECO:0000259" key="2">
    <source>
        <dbReference type="SMART" id="SM00382"/>
    </source>
</evidence>
<dbReference type="PANTHER" id="PTHR32039">
    <property type="entry name" value="MAGNESIUM-CHELATASE SUBUNIT CHLI"/>
    <property type="match status" value="1"/>
</dbReference>
<feature type="domain" description="AAA+ ATPase" evidence="2">
    <location>
        <begin position="208"/>
        <end position="390"/>
    </location>
</feature>
<dbReference type="InterPro" id="IPR027417">
    <property type="entry name" value="P-loop_NTPase"/>
</dbReference>